<protein>
    <submittedName>
        <fullName evidence="8">MutL 1</fullName>
    </submittedName>
</protein>
<organism evidence="8 9">
    <name type="scientific">Wickerhamiella sorbophila</name>
    <dbReference type="NCBI Taxonomy" id="45607"/>
    <lineage>
        <taxon>Eukaryota</taxon>
        <taxon>Fungi</taxon>
        <taxon>Dikarya</taxon>
        <taxon>Ascomycota</taxon>
        <taxon>Saccharomycotina</taxon>
        <taxon>Dipodascomycetes</taxon>
        <taxon>Dipodascales</taxon>
        <taxon>Trichomonascaceae</taxon>
        <taxon>Wickerhamiella</taxon>
    </lineage>
</organism>
<keyword evidence="4" id="KW-0234">DNA repair</keyword>
<evidence type="ECO:0000256" key="5">
    <source>
        <dbReference type="ARBA" id="ARBA00023242"/>
    </source>
</evidence>
<evidence type="ECO:0000256" key="2">
    <source>
        <dbReference type="ARBA" id="ARBA00006082"/>
    </source>
</evidence>
<dbReference type="AlphaFoldDB" id="A0A2T0FF51"/>
<evidence type="ECO:0000259" key="7">
    <source>
        <dbReference type="SMART" id="SM01340"/>
    </source>
</evidence>
<dbReference type="GO" id="GO:0030983">
    <property type="term" value="F:mismatched DNA binding"/>
    <property type="evidence" value="ECO:0007669"/>
    <property type="project" value="InterPro"/>
</dbReference>
<keyword evidence="9" id="KW-1185">Reference proteome</keyword>
<feature type="domain" description="DNA mismatch repair protein S5" evidence="7">
    <location>
        <begin position="208"/>
        <end position="330"/>
    </location>
</feature>
<dbReference type="GO" id="GO:0140664">
    <property type="term" value="F:ATP-dependent DNA damage sensor activity"/>
    <property type="evidence" value="ECO:0007669"/>
    <property type="project" value="InterPro"/>
</dbReference>
<evidence type="ECO:0000256" key="1">
    <source>
        <dbReference type="ARBA" id="ARBA00004123"/>
    </source>
</evidence>
<dbReference type="STRING" id="45607.A0A2T0FF51"/>
<dbReference type="GeneID" id="36514974"/>
<comment type="subcellular location">
    <subcellularLocation>
        <location evidence="1">Nucleus</location>
    </subcellularLocation>
</comment>
<dbReference type="SUPFAM" id="SSF54211">
    <property type="entry name" value="Ribosomal protein S5 domain 2-like"/>
    <property type="match status" value="1"/>
</dbReference>
<evidence type="ECO:0000256" key="6">
    <source>
        <dbReference type="SAM" id="MobiDB-lite"/>
    </source>
</evidence>
<evidence type="ECO:0000313" key="9">
    <source>
        <dbReference type="Proteomes" id="UP000238350"/>
    </source>
</evidence>
<feature type="compositionally biased region" description="Polar residues" evidence="6">
    <location>
        <begin position="371"/>
        <end position="381"/>
    </location>
</feature>
<dbReference type="Gene3D" id="3.30.230.10">
    <property type="match status" value="1"/>
</dbReference>
<feature type="region of interest" description="Disordered" evidence="6">
    <location>
        <begin position="368"/>
        <end position="410"/>
    </location>
</feature>
<dbReference type="CDD" id="cd16926">
    <property type="entry name" value="HATPase_MutL-MLH-PMS-like"/>
    <property type="match status" value="1"/>
</dbReference>
<keyword evidence="5" id="KW-0539">Nucleus</keyword>
<dbReference type="InterPro" id="IPR036890">
    <property type="entry name" value="HATPase_C_sf"/>
</dbReference>
<comment type="caution">
    <text evidence="8">The sequence shown here is derived from an EMBL/GenBank/DDBJ whole genome shotgun (WGS) entry which is preliminary data.</text>
</comment>
<name>A0A2T0FF51_9ASCO</name>
<proteinExistence type="inferred from homology"/>
<dbReference type="PANTHER" id="PTHR10073:SF12">
    <property type="entry name" value="DNA MISMATCH REPAIR PROTEIN MLH1"/>
    <property type="match status" value="1"/>
</dbReference>
<sequence>MRIHRLDPDVVSKVAATEIIGSPVNALKEILENSLDAGATNIEIAVKDGGFKLLQVTDNGDGIDQEDLAILCERHTTSKLKTIKDLETMDTLGFRGEALASISHISHVSVVSKTKQARTATRAEYEAGKMTSQKPIAGVQGTVIAIKDLFFNTPSRVKALKGRSNEEYQKILDVVCRYAINYAGTFSCRRDNSGQPYVIAGATAKDKIRRVYGPSVANDLIEINLEGDESIGLKSVSGYVSNADYFSKKGANFIFFVNDRLVSSEALRRGIQKLYSQYVPKGAFPFVFLSLKIESDRIDVNVHPSKREVRILDETEVVDTVVAGIEQYLSNQDAGRKYKVQSFIASSSMPINSVDRPTAAQKYEHHLVRTDPQQSTLTSFARTPIKPRENINLPPSDEESSESSSIPPSNDHQVLEFKPMALASIAALKQEISDHSSTKLTKIVTNHSYIGLVDVSKSLAAIQYDVRLYLIDYHEMSLHLFYQIALTDLANFGTVSLGDGLAIADLLEISGKAVKPSPMLLTMAPMLQDYFRITVKEKDNQMVLTQLPLLLENYNLPVARLPDFFVDLTQLEWADEQKCLGGICMALAKLHQPVAPSASEVETILNSAKRRLVATNQLGSSIVEIANLPGLYRVFERC</sequence>
<dbReference type="PROSITE" id="PS00058">
    <property type="entry name" value="DNA_MISMATCH_REPAIR_1"/>
    <property type="match status" value="1"/>
</dbReference>
<dbReference type="InterPro" id="IPR014762">
    <property type="entry name" value="DNA_mismatch_repair_CS"/>
</dbReference>
<keyword evidence="3" id="KW-0227">DNA damage</keyword>
<gene>
    <name evidence="8" type="ORF">B9G98_01225</name>
</gene>
<dbReference type="NCBIfam" id="TIGR00585">
    <property type="entry name" value="mutl"/>
    <property type="match status" value="1"/>
</dbReference>
<dbReference type="EMBL" id="NDIQ01000001">
    <property type="protein sequence ID" value="PRT53605.1"/>
    <property type="molecule type" value="Genomic_DNA"/>
</dbReference>
<dbReference type="GO" id="GO:0032389">
    <property type="term" value="C:MutLalpha complex"/>
    <property type="evidence" value="ECO:0007669"/>
    <property type="project" value="TreeGrafter"/>
</dbReference>
<dbReference type="SMART" id="SM01340">
    <property type="entry name" value="DNA_mis_repair"/>
    <property type="match status" value="1"/>
</dbReference>
<dbReference type="SUPFAM" id="SSF55874">
    <property type="entry name" value="ATPase domain of HSP90 chaperone/DNA topoisomerase II/histidine kinase"/>
    <property type="match status" value="1"/>
</dbReference>
<dbReference type="GO" id="GO:0006298">
    <property type="term" value="P:mismatch repair"/>
    <property type="evidence" value="ECO:0007669"/>
    <property type="project" value="InterPro"/>
</dbReference>
<dbReference type="InterPro" id="IPR032189">
    <property type="entry name" value="Mlh1_C"/>
</dbReference>
<dbReference type="RefSeq" id="XP_024663551.1">
    <property type="nucleotide sequence ID" value="XM_024807783.1"/>
</dbReference>
<dbReference type="InterPro" id="IPR038973">
    <property type="entry name" value="MutL/Mlh/Pms-like"/>
</dbReference>
<dbReference type="Proteomes" id="UP000238350">
    <property type="component" value="Unassembled WGS sequence"/>
</dbReference>
<dbReference type="FunFam" id="3.30.230.10:FF:000014">
    <property type="entry name" value="DNA mismatch repair protein Mlh1"/>
    <property type="match status" value="1"/>
</dbReference>
<dbReference type="InterPro" id="IPR002099">
    <property type="entry name" value="MutL/Mlh/PMS"/>
</dbReference>
<dbReference type="PANTHER" id="PTHR10073">
    <property type="entry name" value="DNA MISMATCH REPAIR PROTEIN MLH, PMS, MUTL"/>
    <property type="match status" value="1"/>
</dbReference>
<dbReference type="Gene3D" id="3.30.565.10">
    <property type="entry name" value="Histidine kinase-like ATPase, C-terminal domain"/>
    <property type="match status" value="1"/>
</dbReference>
<dbReference type="InterPro" id="IPR013507">
    <property type="entry name" value="DNA_mismatch_S5_2-like"/>
</dbReference>
<evidence type="ECO:0000256" key="3">
    <source>
        <dbReference type="ARBA" id="ARBA00022763"/>
    </source>
</evidence>
<evidence type="ECO:0000256" key="4">
    <source>
        <dbReference type="ARBA" id="ARBA00023204"/>
    </source>
</evidence>
<evidence type="ECO:0000313" key="8">
    <source>
        <dbReference type="EMBL" id="PRT53605.1"/>
    </source>
</evidence>
<dbReference type="Pfam" id="PF13589">
    <property type="entry name" value="HATPase_c_3"/>
    <property type="match status" value="1"/>
</dbReference>
<dbReference type="OrthoDB" id="10263226at2759"/>
<accession>A0A2T0FF51</accession>
<dbReference type="InterPro" id="IPR020568">
    <property type="entry name" value="Ribosomal_Su5_D2-typ_SF"/>
</dbReference>
<dbReference type="GO" id="GO:0016887">
    <property type="term" value="F:ATP hydrolysis activity"/>
    <property type="evidence" value="ECO:0007669"/>
    <property type="project" value="InterPro"/>
</dbReference>
<dbReference type="FunFam" id="3.30.565.10:FF:000003">
    <property type="entry name" value="DNA mismatch repair endonuclease MutL"/>
    <property type="match status" value="1"/>
</dbReference>
<comment type="similarity">
    <text evidence="2">Belongs to the DNA mismatch repair MutL/HexB family.</text>
</comment>
<reference evidence="8 9" key="1">
    <citation type="submission" date="2017-04" db="EMBL/GenBank/DDBJ databases">
        <title>Genome sequencing of [Candida] sorbophila.</title>
        <authorList>
            <person name="Ahn J.O."/>
        </authorList>
    </citation>
    <scope>NUCLEOTIDE SEQUENCE [LARGE SCALE GENOMIC DNA]</scope>
    <source>
        <strain evidence="8 9">DS02</strain>
    </source>
</reference>
<dbReference type="GO" id="GO:0005524">
    <property type="term" value="F:ATP binding"/>
    <property type="evidence" value="ECO:0007669"/>
    <property type="project" value="InterPro"/>
</dbReference>
<dbReference type="InterPro" id="IPR014721">
    <property type="entry name" value="Ribsml_uS5_D2-typ_fold_subgr"/>
</dbReference>
<dbReference type="GO" id="GO:0061982">
    <property type="term" value="P:meiosis I cell cycle process"/>
    <property type="evidence" value="ECO:0007669"/>
    <property type="project" value="UniProtKB-ARBA"/>
</dbReference>
<dbReference type="Pfam" id="PF16413">
    <property type="entry name" value="Mlh1_C"/>
    <property type="match status" value="1"/>
</dbReference>
<dbReference type="Pfam" id="PF01119">
    <property type="entry name" value="DNA_mis_repair"/>
    <property type="match status" value="1"/>
</dbReference>